<dbReference type="InterPro" id="IPR050546">
    <property type="entry name" value="Glycosyl_Hydrlase_16"/>
</dbReference>
<sequence length="427" mass="46060">MQTIKKQAIGLLITGTFFGLSMSCSKNIQPTESTQSSDLTSVSNSATLAAQTRILSTPAYKLIWSDEFNTDGHFDTSKWSFAPRGTVAWTKYLTSDTSYAFNQGGALWLRMDNAVIAGDNAAYHSGGINSSGKFNFTYGKIEVRAKFNQGQGSWPAIWMMPDEPAAYGGWPNSGEMDIMEHVNKESVVHQTLHNADVTNSSGGSTATHSASYNTSDYNLYTEEWTPTTIKYYVNNTLQYTYTKTASGGSNQWPYDQPFYIILNQSGGAGWPGAITDSDLPFTMQVDYVRVYKSSVLSNGDFETGSLSPWTTWGQTSTVVSTGARTGSYCIKETGTAETSIEQALSGLTPNTTYRFGGFAKVGAQGQSVSIGVKNYGGAAIGTAITSTDYTHGSVTFTTGATDSTATIYFYKAGNGTAWGDDFYVEAL</sequence>
<dbReference type="InterPro" id="IPR013320">
    <property type="entry name" value="ConA-like_dom_sf"/>
</dbReference>
<dbReference type="InterPro" id="IPR008979">
    <property type="entry name" value="Galactose-bd-like_sf"/>
</dbReference>
<dbReference type="PANTHER" id="PTHR10963:SF55">
    <property type="entry name" value="GLYCOSIDE HYDROLASE FAMILY 16 PROTEIN"/>
    <property type="match status" value="1"/>
</dbReference>
<evidence type="ECO:0000259" key="3">
    <source>
        <dbReference type="PROSITE" id="PS51762"/>
    </source>
</evidence>
<evidence type="ECO:0000313" key="4">
    <source>
        <dbReference type="EMBL" id="SDZ87540.1"/>
    </source>
</evidence>
<dbReference type="PROSITE" id="PS51762">
    <property type="entry name" value="GH16_2"/>
    <property type="match status" value="1"/>
</dbReference>
<dbReference type="AlphaFoldDB" id="A0A1H3WKR6"/>
<organism evidence="4 5">
    <name type="scientific">Arachidicoccus rhizosphaerae</name>
    <dbReference type="NCBI Taxonomy" id="551991"/>
    <lineage>
        <taxon>Bacteria</taxon>
        <taxon>Pseudomonadati</taxon>
        <taxon>Bacteroidota</taxon>
        <taxon>Chitinophagia</taxon>
        <taxon>Chitinophagales</taxon>
        <taxon>Chitinophagaceae</taxon>
        <taxon>Arachidicoccus</taxon>
    </lineage>
</organism>
<proteinExistence type="inferred from homology"/>
<dbReference type="Proteomes" id="UP000199041">
    <property type="component" value="Unassembled WGS sequence"/>
</dbReference>
<dbReference type="RefSeq" id="WP_091393889.1">
    <property type="nucleotide sequence ID" value="NZ_FNQY01000003.1"/>
</dbReference>
<evidence type="ECO:0000256" key="2">
    <source>
        <dbReference type="ARBA" id="ARBA00022801"/>
    </source>
</evidence>
<gene>
    <name evidence="4" type="ORF">SAMN05192529_10398</name>
</gene>
<dbReference type="STRING" id="551991.SAMN05192529_10398"/>
<comment type="similarity">
    <text evidence="1">Belongs to the glycosyl hydrolase 16 family.</text>
</comment>
<dbReference type="EMBL" id="FNQY01000003">
    <property type="protein sequence ID" value="SDZ87540.1"/>
    <property type="molecule type" value="Genomic_DNA"/>
</dbReference>
<evidence type="ECO:0000313" key="5">
    <source>
        <dbReference type="Proteomes" id="UP000199041"/>
    </source>
</evidence>
<dbReference type="GO" id="GO:0004553">
    <property type="term" value="F:hydrolase activity, hydrolyzing O-glycosyl compounds"/>
    <property type="evidence" value="ECO:0007669"/>
    <property type="project" value="InterPro"/>
</dbReference>
<dbReference type="Gene3D" id="2.60.120.260">
    <property type="entry name" value="Galactose-binding domain-like"/>
    <property type="match status" value="1"/>
</dbReference>
<accession>A0A1H3WKR6</accession>
<feature type="domain" description="GH16" evidence="3">
    <location>
        <begin position="37"/>
        <end position="296"/>
    </location>
</feature>
<dbReference type="Pfam" id="PF00722">
    <property type="entry name" value="Glyco_hydro_16"/>
    <property type="match status" value="1"/>
</dbReference>
<evidence type="ECO:0000256" key="1">
    <source>
        <dbReference type="ARBA" id="ARBA00006865"/>
    </source>
</evidence>
<protein>
    <submittedName>
        <fullName evidence="4">Beta-glucanase, GH16 family</fullName>
    </submittedName>
</protein>
<dbReference type="InterPro" id="IPR000757">
    <property type="entry name" value="Beta-glucanase-like"/>
</dbReference>
<dbReference type="SUPFAM" id="SSF49899">
    <property type="entry name" value="Concanavalin A-like lectins/glucanases"/>
    <property type="match status" value="1"/>
</dbReference>
<dbReference type="SUPFAM" id="SSF49785">
    <property type="entry name" value="Galactose-binding domain-like"/>
    <property type="match status" value="1"/>
</dbReference>
<keyword evidence="2" id="KW-0378">Hydrolase</keyword>
<dbReference type="PROSITE" id="PS51257">
    <property type="entry name" value="PROKAR_LIPOPROTEIN"/>
    <property type="match status" value="1"/>
</dbReference>
<dbReference type="OrthoDB" id="9809583at2"/>
<dbReference type="InterPro" id="IPR003305">
    <property type="entry name" value="CenC_carb-bd"/>
</dbReference>
<dbReference type="Gene3D" id="2.60.120.200">
    <property type="match status" value="1"/>
</dbReference>
<dbReference type="GO" id="GO:0005975">
    <property type="term" value="P:carbohydrate metabolic process"/>
    <property type="evidence" value="ECO:0007669"/>
    <property type="project" value="InterPro"/>
</dbReference>
<dbReference type="PANTHER" id="PTHR10963">
    <property type="entry name" value="GLYCOSYL HYDROLASE-RELATED"/>
    <property type="match status" value="1"/>
</dbReference>
<reference evidence="4 5" key="1">
    <citation type="submission" date="2016-10" db="EMBL/GenBank/DDBJ databases">
        <authorList>
            <person name="de Groot N.N."/>
        </authorList>
    </citation>
    <scope>NUCLEOTIDE SEQUENCE [LARGE SCALE GENOMIC DNA]</scope>
    <source>
        <strain evidence="4 5">Vu-144</strain>
    </source>
</reference>
<dbReference type="CDD" id="cd08023">
    <property type="entry name" value="GH16_laminarinase_like"/>
    <property type="match status" value="1"/>
</dbReference>
<keyword evidence="5" id="KW-1185">Reference proteome</keyword>
<name>A0A1H3WKR6_9BACT</name>
<dbReference type="Pfam" id="PF02018">
    <property type="entry name" value="CBM_4_9"/>
    <property type="match status" value="1"/>
</dbReference>